<keyword evidence="1" id="KW-0479">Metal-binding</keyword>
<comment type="caution">
    <text evidence="6">The sequence shown here is derived from an EMBL/GenBank/DDBJ whole genome shotgun (WGS) entry which is preliminary data.</text>
</comment>
<dbReference type="InterPro" id="IPR000907">
    <property type="entry name" value="LipOase"/>
</dbReference>
<protein>
    <recommendedName>
        <fullName evidence="5">Lipoxygenase domain-containing protein</fullName>
    </recommendedName>
</protein>
<dbReference type="InterPro" id="IPR036226">
    <property type="entry name" value="LipOase_C_sf"/>
</dbReference>
<evidence type="ECO:0000256" key="4">
    <source>
        <dbReference type="SAM" id="MobiDB-lite"/>
    </source>
</evidence>
<feature type="region of interest" description="Disordered" evidence="4">
    <location>
        <begin position="115"/>
        <end position="175"/>
    </location>
</feature>
<accession>A0ABD0UKW8</accession>
<keyword evidence="2" id="KW-0223">Dioxygenase</keyword>
<dbReference type="AlphaFoldDB" id="A0ABD0UKW8"/>
<reference evidence="6 7" key="1">
    <citation type="journal article" date="2024" name="Plant Biotechnol. J.">
        <title>Dendrobium thyrsiflorum genome and its molecular insights into genes involved in important horticultural traits.</title>
        <authorList>
            <person name="Chen B."/>
            <person name="Wang J.Y."/>
            <person name="Zheng P.J."/>
            <person name="Li K.L."/>
            <person name="Liang Y.M."/>
            <person name="Chen X.F."/>
            <person name="Zhang C."/>
            <person name="Zhao X."/>
            <person name="He X."/>
            <person name="Zhang G.Q."/>
            <person name="Liu Z.J."/>
            <person name="Xu Q."/>
        </authorList>
    </citation>
    <scope>NUCLEOTIDE SEQUENCE [LARGE SCALE GENOMIC DNA]</scope>
    <source>
        <strain evidence="6">GZMU011</strain>
    </source>
</reference>
<dbReference type="GO" id="GO:0046872">
    <property type="term" value="F:metal ion binding"/>
    <property type="evidence" value="ECO:0007669"/>
    <property type="project" value="UniProtKB-KW"/>
</dbReference>
<dbReference type="Gene3D" id="3.10.450.60">
    <property type="match status" value="1"/>
</dbReference>
<feature type="compositionally biased region" description="Pro residues" evidence="4">
    <location>
        <begin position="162"/>
        <end position="172"/>
    </location>
</feature>
<feature type="compositionally biased region" description="Basic and acidic residues" evidence="4">
    <location>
        <begin position="69"/>
        <end position="81"/>
    </location>
</feature>
<organism evidence="6 7">
    <name type="scientific">Dendrobium thyrsiflorum</name>
    <name type="common">Pinecone-like raceme dendrobium</name>
    <name type="synonym">Orchid</name>
    <dbReference type="NCBI Taxonomy" id="117978"/>
    <lineage>
        <taxon>Eukaryota</taxon>
        <taxon>Viridiplantae</taxon>
        <taxon>Streptophyta</taxon>
        <taxon>Embryophyta</taxon>
        <taxon>Tracheophyta</taxon>
        <taxon>Spermatophyta</taxon>
        <taxon>Magnoliopsida</taxon>
        <taxon>Liliopsida</taxon>
        <taxon>Asparagales</taxon>
        <taxon>Orchidaceae</taxon>
        <taxon>Epidendroideae</taxon>
        <taxon>Malaxideae</taxon>
        <taxon>Dendrobiinae</taxon>
        <taxon>Dendrobium</taxon>
    </lineage>
</organism>
<dbReference type="Gene3D" id="3.40.50.300">
    <property type="entry name" value="P-loop containing nucleotide triphosphate hydrolases"/>
    <property type="match status" value="1"/>
</dbReference>
<dbReference type="InterPro" id="IPR027417">
    <property type="entry name" value="P-loop_NTPase"/>
</dbReference>
<proteinExistence type="predicted"/>
<dbReference type="SUPFAM" id="SSF48484">
    <property type="entry name" value="Lipoxigenase"/>
    <property type="match status" value="1"/>
</dbReference>
<dbReference type="Pfam" id="PF00305">
    <property type="entry name" value="Lipoxygenase"/>
    <property type="match status" value="1"/>
</dbReference>
<feature type="compositionally biased region" description="Polar residues" evidence="4">
    <location>
        <begin position="117"/>
        <end position="129"/>
    </location>
</feature>
<keyword evidence="7" id="KW-1185">Reference proteome</keyword>
<dbReference type="SUPFAM" id="SSF52540">
    <property type="entry name" value="P-loop containing nucleoside triphosphate hydrolases"/>
    <property type="match status" value="1"/>
</dbReference>
<dbReference type="Proteomes" id="UP001552299">
    <property type="component" value="Unassembled WGS sequence"/>
</dbReference>
<feature type="compositionally biased region" description="Polar residues" evidence="4">
    <location>
        <begin position="143"/>
        <end position="156"/>
    </location>
</feature>
<evidence type="ECO:0000256" key="3">
    <source>
        <dbReference type="ARBA" id="ARBA00023002"/>
    </source>
</evidence>
<dbReference type="InterPro" id="IPR013819">
    <property type="entry name" value="LipOase_C"/>
</dbReference>
<gene>
    <name evidence="6" type="ORF">M5K25_016746</name>
</gene>
<dbReference type="PANTHER" id="PTHR11771">
    <property type="entry name" value="LIPOXYGENASE"/>
    <property type="match status" value="1"/>
</dbReference>
<evidence type="ECO:0000256" key="2">
    <source>
        <dbReference type="ARBA" id="ARBA00022964"/>
    </source>
</evidence>
<evidence type="ECO:0000256" key="1">
    <source>
        <dbReference type="ARBA" id="ARBA00022723"/>
    </source>
</evidence>
<sequence length="689" mass="77244">MTEDVRSREMLWANQANIIRRVEALSTDVQRLFEMRREFNLNRARTTPHQLRREQTPALATGVRRGVGLDRHWRQNPHLDQEVSDSEDDSHMPREMDLIDSEEDDVGSIVVVPLINPQDSARASSNPTFRQRETDDDRDQACNPDSSSSSRNQTQLPSSVPSDPPACSPPPVLVATPDVGYSPNPSVAQVSRPPELPNPYDGISVSGIQPDPAAVTPPLLPAQTELYAPELDAFHHSTQFSLPDPAASSDGTGELDYQNLIPDEKRIWKTDEEFAREMLVGVNPVVIKKLSEFPPTSKLDPTLFGEQNSKITTEHITKNPEGLTAEQALNGSRLFIIRYHEMLVPYLSRINATSHEAHFMEVCNSLHTLNIAEINTNISEVCVKAVGSGIGKDLFAGVKMPSLNFTYKVDPTQCSQVARRNVTDEFVPKFVINGDDLNPNHVEVIKAIIKNLYTNKDKKVSYEEFDTKMRSKANGHEIIVLVEAEKIKDDFDPNLKRLAEVVQKLDKVSAGVSTFLHLLKGTKQEQQRELYKARETGSLPKNDLIGLDKDKEFVIQWLRKPSNELPGTNLYRNISLLSIVGHGGMGKTTLLQHEKTEEIDLKMWVCVSNNFDMRKDIADMLEPLKMNRPPLDTLYALQNESYMLQITIASSTLVQFNCFKAESPHLDWGKPLHVIILKSHSKSSIQGSG</sequence>
<dbReference type="GO" id="GO:0051213">
    <property type="term" value="F:dioxygenase activity"/>
    <property type="evidence" value="ECO:0007669"/>
    <property type="project" value="UniProtKB-KW"/>
</dbReference>
<name>A0ABD0UKW8_DENTH</name>
<evidence type="ECO:0000259" key="5">
    <source>
        <dbReference type="PROSITE" id="PS51393"/>
    </source>
</evidence>
<feature type="domain" description="Lipoxygenase" evidence="5">
    <location>
        <begin position="268"/>
        <end position="352"/>
    </location>
</feature>
<dbReference type="PROSITE" id="PS51393">
    <property type="entry name" value="LIPOXYGENASE_3"/>
    <property type="match status" value="1"/>
</dbReference>
<dbReference type="EMBL" id="JANQDX010000013">
    <property type="protein sequence ID" value="KAL0913298.1"/>
    <property type="molecule type" value="Genomic_DNA"/>
</dbReference>
<evidence type="ECO:0000313" key="6">
    <source>
        <dbReference type="EMBL" id="KAL0913298.1"/>
    </source>
</evidence>
<evidence type="ECO:0000313" key="7">
    <source>
        <dbReference type="Proteomes" id="UP001552299"/>
    </source>
</evidence>
<keyword evidence="3" id="KW-0560">Oxidoreductase</keyword>
<feature type="region of interest" description="Disordered" evidence="4">
    <location>
        <begin position="69"/>
        <end position="92"/>
    </location>
</feature>